<sequence>MTLLRHFSLRNLGHDTRHARLLCKASRITPNALLIMSPFPVSSRPLTSSVFLPRCSQDAPQKPEVTLDKNELQSKHKYLKRRYFCSRTLA</sequence>
<protein>
    <submittedName>
        <fullName evidence="1">Uncharacterized protein</fullName>
    </submittedName>
</protein>
<proteinExistence type="predicted"/>
<dbReference type="Proteomes" id="UP000324222">
    <property type="component" value="Unassembled WGS sequence"/>
</dbReference>
<dbReference type="EMBL" id="VSRR010072108">
    <property type="protein sequence ID" value="MPC86650.1"/>
    <property type="molecule type" value="Genomic_DNA"/>
</dbReference>
<organism evidence="1 2">
    <name type="scientific">Portunus trituberculatus</name>
    <name type="common">Swimming crab</name>
    <name type="synonym">Neptunus trituberculatus</name>
    <dbReference type="NCBI Taxonomy" id="210409"/>
    <lineage>
        <taxon>Eukaryota</taxon>
        <taxon>Metazoa</taxon>
        <taxon>Ecdysozoa</taxon>
        <taxon>Arthropoda</taxon>
        <taxon>Crustacea</taxon>
        <taxon>Multicrustacea</taxon>
        <taxon>Malacostraca</taxon>
        <taxon>Eumalacostraca</taxon>
        <taxon>Eucarida</taxon>
        <taxon>Decapoda</taxon>
        <taxon>Pleocyemata</taxon>
        <taxon>Brachyura</taxon>
        <taxon>Eubrachyura</taxon>
        <taxon>Portunoidea</taxon>
        <taxon>Portunidae</taxon>
        <taxon>Portuninae</taxon>
        <taxon>Portunus</taxon>
    </lineage>
</organism>
<dbReference type="AlphaFoldDB" id="A0A5B7IPX5"/>
<evidence type="ECO:0000313" key="2">
    <source>
        <dbReference type="Proteomes" id="UP000324222"/>
    </source>
</evidence>
<reference evidence="1 2" key="1">
    <citation type="submission" date="2019-05" db="EMBL/GenBank/DDBJ databases">
        <title>Another draft genome of Portunus trituberculatus and its Hox gene families provides insights of decapod evolution.</title>
        <authorList>
            <person name="Jeong J.-H."/>
            <person name="Song I."/>
            <person name="Kim S."/>
            <person name="Choi T."/>
            <person name="Kim D."/>
            <person name="Ryu S."/>
            <person name="Kim W."/>
        </authorList>
    </citation>
    <scope>NUCLEOTIDE SEQUENCE [LARGE SCALE GENOMIC DNA]</scope>
    <source>
        <tissue evidence="1">Muscle</tissue>
    </source>
</reference>
<name>A0A5B7IPX5_PORTR</name>
<gene>
    <name evidence="1" type="ORF">E2C01_081487</name>
</gene>
<keyword evidence="2" id="KW-1185">Reference proteome</keyword>
<comment type="caution">
    <text evidence="1">The sequence shown here is derived from an EMBL/GenBank/DDBJ whole genome shotgun (WGS) entry which is preliminary data.</text>
</comment>
<accession>A0A5B7IPX5</accession>
<evidence type="ECO:0000313" key="1">
    <source>
        <dbReference type="EMBL" id="MPC86650.1"/>
    </source>
</evidence>